<feature type="domain" description="HTH araC/xylS-type" evidence="4">
    <location>
        <begin position="212"/>
        <end position="310"/>
    </location>
</feature>
<evidence type="ECO:0000256" key="2">
    <source>
        <dbReference type="ARBA" id="ARBA00023125"/>
    </source>
</evidence>
<keyword evidence="2" id="KW-0238">DNA-binding</keyword>
<dbReference type="InterPro" id="IPR009057">
    <property type="entry name" value="Homeodomain-like_sf"/>
</dbReference>
<dbReference type="PRINTS" id="PR00032">
    <property type="entry name" value="HTHARAC"/>
</dbReference>
<dbReference type="Pfam" id="PF12833">
    <property type="entry name" value="HTH_18"/>
    <property type="match status" value="1"/>
</dbReference>
<dbReference type="InterPro" id="IPR018062">
    <property type="entry name" value="HTH_AraC-typ_CS"/>
</dbReference>
<evidence type="ECO:0000313" key="5">
    <source>
        <dbReference type="EMBL" id="MCP8885765.1"/>
    </source>
</evidence>
<keyword evidence="3" id="KW-0804">Transcription</keyword>
<evidence type="ECO:0000256" key="1">
    <source>
        <dbReference type="ARBA" id="ARBA00023015"/>
    </source>
</evidence>
<gene>
    <name evidence="5" type="ORF">NF348_01470</name>
</gene>
<dbReference type="EMBL" id="JAMWDU010000001">
    <property type="protein sequence ID" value="MCP8885765.1"/>
    <property type="molecule type" value="Genomic_DNA"/>
</dbReference>
<dbReference type="PROSITE" id="PS01124">
    <property type="entry name" value="HTH_ARAC_FAMILY_2"/>
    <property type="match status" value="1"/>
</dbReference>
<dbReference type="PROSITE" id="PS00041">
    <property type="entry name" value="HTH_ARAC_FAMILY_1"/>
    <property type="match status" value="1"/>
</dbReference>
<evidence type="ECO:0000259" key="4">
    <source>
        <dbReference type="PROSITE" id="PS01124"/>
    </source>
</evidence>
<organism evidence="5 6">
    <name type="scientific">Devosia ureilytica</name>
    <dbReference type="NCBI Taxonomy" id="2952754"/>
    <lineage>
        <taxon>Bacteria</taxon>
        <taxon>Pseudomonadati</taxon>
        <taxon>Pseudomonadota</taxon>
        <taxon>Alphaproteobacteria</taxon>
        <taxon>Hyphomicrobiales</taxon>
        <taxon>Devosiaceae</taxon>
        <taxon>Devosia</taxon>
    </lineage>
</organism>
<proteinExistence type="predicted"/>
<dbReference type="AlphaFoldDB" id="A0A9Q4AL96"/>
<evidence type="ECO:0000256" key="3">
    <source>
        <dbReference type="ARBA" id="ARBA00023163"/>
    </source>
</evidence>
<name>A0A9Q4AL96_9HYPH</name>
<dbReference type="GO" id="GO:0043565">
    <property type="term" value="F:sequence-specific DNA binding"/>
    <property type="evidence" value="ECO:0007669"/>
    <property type="project" value="InterPro"/>
</dbReference>
<dbReference type="PANTHER" id="PTHR46796:SF14">
    <property type="entry name" value="TRANSCRIPTIONAL REGULATORY PROTEIN"/>
    <property type="match status" value="1"/>
</dbReference>
<dbReference type="GO" id="GO:0003700">
    <property type="term" value="F:DNA-binding transcription factor activity"/>
    <property type="evidence" value="ECO:0007669"/>
    <property type="project" value="InterPro"/>
</dbReference>
<sequence>MFRAEVNAMTLPASWIPPEGAIYHQSGFYTQTVVHGDLSVGRVIQPRRRLTRDQSHTTDTFGITDAVLCIVHLRHMNPGHTFWDGHHLPTSEMFEGSIHLHDQRYSWTSELFDAFDSVHFSFPQRLLRQVLMEDDIDSHVEITAATYDPERRDHTMLNLARALLPALARPTEISRLFADHVISAAATHIAGAYGSIHLKGRRPHVLTQWQANRVTEYVTANLACDISINDLAAICRLSPGHFAHAFSTTMGMPPHRYVLGRRIARSLEMMVLTELSLSEIALGCGFADQSHYSRVFRSRIGVSPGKWRRIQKG</sequence>
<reference evidence="5" key="1">
    <citation type="submission" date="2022-06" db="EMBL/GenBank/DDBJ databases">
        <title>Devosia sp. XJ19-45 genome assembly.</title>
        <authorList>
            <person name="Li B."/>
            <person name="Cai M."/>
            <person name="Nie G."/>
            <person name="Li W."/>
        </authorList>
    </citation>
    <scope>NUCLEOTIDE SEQUENCE</scope>
    <source>
        <strain evidence="5">XJ19-45</strain>
    </source>
</reference>
<accession>A0A9Q4AL96</accession>
<keyword evidence="1" id="KW-0805">Transcription regulation</keyword>
<keyword evidence="6" id="KW-1185">Reference proteome</keyword>
<dbReference type="Gene3D" id="1.10.10.60">
    <property type="entry name" value="Homeodomain-like"/>
    <property type="match status" value="2"/>
</dbReference>
<dbReference type="SUPFAM" id="SSF46689">
    <property type="entry name" value="Homeodomain-like"/>
    <property type="match status" value="2"/>
</dbReference>
<comment type="caution">
    <text evidence="5">The sequence shown here is derived from an EMBL/GenBank/DDBJ whole genome shotgun (WGS) entry which is preliminary data.</text>
</comment>
<dbReference type="SMART" id="SM00342">
    <property type="entry name" value="HTH_ARAC"/>
    <property type="match status" value="1"/>
</dbReference>
<protein>
    <submittedName>
        <fullName evidence="5">AraC family transcriptional regulator</fullName>
    </submittedName>
</protein>
<dbReference type="InterPro" id="IPR020449">
    <property type="entry name" value="Tscrpt_reg_AraC-type_HTH"/>
</dbReference>
<evidence type="ECO:0000313" key="6">
    <source>
        <dbReference type="Proteomes" id="UP001060275"/>
    </source>
</evidence>
<dbReference type="RefSeq" id="WP_254673028.1">
    <property type="nucleotide sequence ID" value="NZ_JAMWDU010000001.1"/>
</dbReference>
<dbReference type="InterPro" id="IPR018060">
    <property type="entry name" value="HTH_AraC"/>
</dbReference>
<dbReference type="InterPro" id="IPR050204">
    <property type="entry name" value="AraC_XylS_family_regulators"/>
</dbReference>
<dbReference type="PANTHER" id="PTHR46796">
    <property type="entry name" value="HTH-TYPE TRANSCRIPTIONAL ACTIVATOR RHAS-RELATED"/>
    <property type="match status" value="1"/>
</dbReference>
<dbReference type="Proteomes" id="UP001060275">
    <property type="component" value="Unassembled WGS sequence"/>
</dbReference>